<feature type="region of interest" description="Disordered" evidence="1">
    <location>
        <begin position="18"/>
        <end position="63"/>
    </location>
</feature>
<evidence type="ECO:0000313" key="2">
    <source>
        <dbReference type="EMBL" id="QKU34264.1"/>
    </source>
</evidence>
<reference evidence="2" key="1">
    <citation type="submission" date="2017-06" db="EMBL/GenBank/DDBJ databases">
        <authorList>
            <person name="Assis F.L."/>
            <person name="Abrahao J.S."/>
            <person name="Silva L."/>
            <person name="Khalil J.B."/>
            <person name="Rodrigues R."/>
            <person name="Silva L.S."/>
            <person name="Boratto P."/>
            <person name="Andrade M."/>
            <person name="Kroon E.G."/>
            <person name="Ribeiro B."/>
            <person name="Bergier I."/>
            <person name="Seligmann H."/>
            <person name="Ghigo E."/>
            <person name="Colson P."/>
            <person name="Levasseur A."/>
            <person name="Raoult D."/>
            <person name="Scola B.L."/>
        </authorList>
    </citation>
    <scope>NUCLEOTIDE SEQUENCE</scope>
    <source>
        <strain evidence="2">Deep ocean</strain>
    </source>
</reference>
<accession>A0A6N1NG70</accession>
<name>A0A6N1NG70_9VIRU</name>
<sequence>MCDRTYSERTIQDDEWKVVSSKSKIHPKKTNHVAHKGVSPTPKVAPKKSSAKAQPKSESTEKSKTTCFENIDLLETIEEDILITDEEFEEAINFVCSKYDAMPQDWWAISEAESVARDKKLIEKGLKPRFSDTLREPVIVNIPTTEDLPTEEIVPFGSTFALACEWQTDSGKWDSEVVAIFKDPVKYWKMHSQLRGTTCDTDSPFARALPGKDITADSIFTSLLSSGKITLGDDVVTIDGRKVKDIGKIVANYNKLFPIWSFIKVDDSCTTNSKIEAPFIRSGGNGPAINCIDINLKETKANMNQGIRTMSADFDEGFIPNLVMQFVCGHLPEDVTAIVFNKTIAINGSTYYKGYRLRVLSSSTSVPVLNQCKRYIENDFVKGCSSATCDYSKCIVRISCPK</sequence>
<evidence type="ECO:0000256" key="1">
    <source>
        <dbReference type="SAM" id="MobiDB-lite"/>
    </source>
</evidence>
<feature type="compositionally biased region" description="Basic residues" evidence="1">
    <location>
        <begin position="23"/>
        <end position="35"/>
    </location>
</feature>
<dbReference type="EMBL" id="MF405918">
    <property type="protein sequence ID" value="QKU34264.1"/>
    <property type="molecule type" value="Genomic_DNA"/>
</dbReference>
<organism evidence="2">
    <name type="scientific">Tupanvirus deep ocean</name>
    <dbReference type="NCBI Taxonomy" id="2126984"/>
    <lineage>
        <taxon>Viruses</taxon>
        <taxon>Varidnaviria</taxon>
        <taxon>Bamfordvirae</taxon>
        <taxon>Nucleocytoviricota</taxon>
        <taxon>Megaviricetes</taxon>
        <taxon>Imitervirales</taxon>
        <taxon>Mimiviridae</taxon>
        <taxon>Megamimivirinae</taxon>
        <taxon>Tupanvirus</taxon>
        <taxon>Tupanvirus altamarinense</taxon>
    </lineage>
</organism>
<protein>
    <submittedName>
        <fullName evidence="2">Uncharacterized protein</fullName>
    </submittedName>
</protein>
<proteinExistence type="predicted"/>
<dbReference type="RefSeq" id="YP_010780885.1">
    <property type="nucleotide sequence ID" value="NC_075038.1"/>
</dbReference>
<reference evidence="2" key="2">
    <citation type="journal article" date="2018" name="Nat. Commun.">
        <title>Tailed giant Tupanvirus possesses the most complete translational apparatus of the known virosphere.</title>
        <authorList>
            <person name="Abrahao J."/>
            <person name="Silva L."/>
            <person name="Silva L.S."/>
            <person name="Khalil J.Y.B."/>
            <person name="Rodrigues R."/>
            <person name="Arantes T."/>
            <person name="Assis F."/>
            <person name="Boratto P."/>
            <person name="Andrade M."/>
            <person name="Kroon E.G."/>
            <person name="Ribeiro B."/>
            <person name="Bergier I."/>
            <person name="Seligmann H."/>
            <person name="Ghigo E."/>
            <person name="Colson P."/>
            <person name="Levasseur A."/>
            <person name="Kroemer G."/>
            <person name="Raoult D."/>
            <person name="La Scola B."/>
        </authorList>
    </citation>
    <scope>NUCLEOTIDE SEQUENCE [LARGE SCALE GENOMIC DNA]</scope>
    <source>
        <strain evidence="2">Deep ocean</strain>
    </source>
</reference>
<dbReference type="KEGG" id="vg:80517576"/>
<dbReference type="GeneID" id="80517576"/>